<dbReference type="SUPFAM" id="SSF46785">
    <property type="entry name" value="Winged helix' DNA-binding domain"/>
    <property type="match status" value="1"/>
</dbReference>
<evidence type="ECO:0000313" key="2">
    <source>
        <dbReference type="EMBL" id="NMO03447.1"/>
    </source>
</evidence>
<dbReference type="SMART" id="SM00347">
    <property type="entry name" value="HTH_MARR"/>
    <property type="match status" value="1"/>
</dbReference>
<organism evidence="2 3">
    <name type="scientific">Gordonia asplenii</name>
    <dbReference type="NCBI Taxonomy" id="2725283"/>
    <lineage>
        <taxon>Bacteria</taxon>
        <taxon>Bacillati</taxon>
        <taxon>Actinomycetota</taxon>
        <taxon>Actinomycetes</taxon>
        <taxon>Mycobacteriales</taxon>
        <taxon>Gordoniaceae</taxon>
        <taxon>Gordonia</taxon>
    </lineage>
</organism>
<reference evidence="2 3" key="1">
    <citation type="submission" date="2020-04" db="EMBL/GenBank/DDBJ databases">
        <title>Gordonia sp. nov. TBRC 11910.</title>
        <authorList>
            <person name="Suriyachadkun C."/>
        </authorList>
    </citation>
    <scope>NUCLEOTIDE SEQUENCE [LARGE SCALE GENOMIC DNA]</scope>
    <source>
        <strain evidence="2 3">TBRC 11910</strain>
    </source>
</reference>
<name>A0A848KZ63_9ACTN</name>
<proteinExistence type="predicted"/>
<protein>
    <submittedName>
        <fullName evidence="2">MarR family transcriptional regulator</fullName>
    </submittedName>
</protein>
<feature type="domain" description="HTH marR-type" evidence="1">
    <location>
        <begin position="5"/>
        <end position="144"/>
    </location>
</feature>
<dbReference type="InterPro" id="IPR036390">
    <property type="entry name" value="WH_DNA-bd_sf"/>
</dbReference>
<dbReference type="InterPro" id="IPR036388">
    <property type="entry name" value="WH-like_DNA-bd_sf"/>
</dbReference>
<dbReference type="Proteomes" id="UP000550729">
    <property type="component" value="Unassembled WGS sequence"/>
</dbReference>
<dbReference type="Pfam" id="PF01047">
    <property type="entry name" value="MarR"/>
    <property type="match status" value="1"/>
</dbReference>
<dbReference type="AlphaFoldDB" id="A0A848KZ63"/>
<dbReference type="InterPro" id="IPR052526">
    <property type="entry name" value="HTH-type_Bedaq_tolerance"/>
</dbReference>
<evidence type="ECO:0000313" key="3">
    <source>
        <dbReference type="Proteomes" id="UP000550729"/>
    </source>
</evidence>
<dbReference type="EMBL" id="JABBNB010000023">
    <property type="protein sequence ID" value="NMO03447.1"/>
    <property type="molecule type" value="Genomic_DNA"/>
</dbReference>
<comment type="caution">
    <text evidence="2">The sequence shown here is derived from an EMBL/GenBank/DDBJ whole genome shotgun (WGS) entry which is preliminary data.</text>
</comment>
<gene>
    <name evidence="2" type="ORF">HH308_19725</name>
</gene>
<keyword evidence="3" id="KW-1185">Reference proteome</keyword>
<dbReference type="GO" id="GO:0003700">
    <property type="term" value="F:DNA-binding transcription factor activity"/>
    <property type="evidence" value="ECO:0007669"/>
    <property type="project" value="InterPro"/>
</dbReference>
<dbReference type="RefSeq" id="WP_170195955.1">
    <property type="nucleotide sequence ID" value="NZ_JABBNB010000023.1"/>
</dbReference>
<evidence type="ECO:0000259" key="1">
    <source>
        <dbReference type="PROSITE" id="PS50995"/>
    </source>
</evidence>
<dbReference type="Gene3D" id="1.10.10.10">
    <property type="entry name" value="Winged helix-like DNA-binding domain superfamily/Winged helix DNA-binding domain"/>
    <property type="match status" value="1"/>
</dbReference>
<dbReference type="PROSITE" id="PS50995">
    <property type="entry name" value="HTH_MARR_2"/>
    <property type="match status" value="1"/>
</dbReference>
<dbReference type="PANTHER" id="PTHR39515">
    <property type="entry name" value="CONSERVED PROTEIN"/>
    <property type="match status" value="1"/>
</dbReference>
<dbReference type="InterPro" id="IPR000835">
    <property type="entry name" value="HTH_MarR-typ"/>
</dbReference>
<sequence>MSIDNAKLASELRPTLTRLYLSLRRHTPITEYTAAQASALATLFDHGPMRMGELAERESIRMPTATSLVDGLIKSDLATRHADPTDRRAVVIELTEHGRVVLRRVRAERDDAVTAALAGLSDEHRAALAAATEALKELHKQVENL</sequence>
<accession>A0A848KZ63</accession>
<dbReference type="PANTHER" id="PTHR39515:SF2">
    <property type="entry name" value="HTH-TYPE TRANSCRIPTIONAL REGULATOR RV0880"/>
    <property type="match status" value="1"/>
</dbReference>